<feature type="transmembrane region" description="Helical" evidence="1">
    <location>
        <begin position="222"/>
        <end position="242"/>
    </location>
</feature>
<dbReference type="EMBL" id="AOGX02000024">
    <property type="protein sequence ID" value="EOQ88359.1"/>
    <property type="molecule type" value="Genomic_DNA"/>
</dbReference>
<dbReference type="STRING" id="1249483.LEP1GSC202_3209"/>
<dbReference type="Proteomes" id="UP000013996">
    <property type="component" value="Unassembled WGS sequence"/>
</dbReference>
<organism evidence="2 3">
    <name type="scientific">Leptospira yanagawae serovar Saopaulo str. Sao Paulo = ATCC 700523</name>
    <dbReference type="NCBI Taxonomy" id="1249483"/>
    <lineage>
        <taxon>Bacteria</taxon>
        <taxon>Pseudomonadati</taxon>
        <taxon>Spirochaetota</taxon>
        <taxon>Spirochaetia</taxon>
        <taxon>Leptospirales</taxon>
        <taxon>Leptospiraceae</taxon>
        <taxon>Leptospira</taxon>
    </lineage>
</organism>
<feature type="transmembrane region" description="Helical" evidence="1">
    <location>
        <begin position="262"/>
        <end position="282"/>
    </location>
</feature>
<protein>
    <submittedName>
        <fullName evidence="2">Uncharacterized protein</fullName>
    </submittedName>
</protein>
<proteinExistence type="predicted"/>
<dbReference type="RefSeq" id="WP_015678367.1">
    <property type="nucleotide sequence ID" value="NZ_AOGX02000024.1"/>
</dbReference>
<sequence length="366" mass="42230">MEKEIRWSDHKSTNFKSVRWFLIAFEVLTFGVLAFSFSFTEFNEDDMITLAIISCFMVVFFALPHIILAVTSNPKETVFNFETKSILWLQKNKEVKRLPFHSLKRITYSDYSYTVKTKNGSRTVTVYTVMGHTDTENFQLIESTNFSKLRFDGELICKHLAIPLQTANGILVQPKDLDLPIHKRKLPTNVLETNISFSPNSGLSVEKSSEGTTLKSQYKSKVILFVSVFLSIAFSLFLHFAFGDIFGVSVAYWDTFPPSLTQIIFLFGSLSLGLIPLLYSFYQQNRKKEIKLTKTSMIWNGKTYPYDNWEDLIQMDQKLCLVNDSKMESFSLYFFCELSDVTNVKHWILKTIFEQAGGDLDLARFE</sequence>
<gene>
    <name evidence="2" type="ORF">LEP1GSC202_3209</name>
</gene>
<keyword evidence="1" id="KW-1133">Transmembrane helix</keyword>
<name>A0A5E8HAW5_9LEPT</name>
<feature type="transmembrane region" description="Helical" evidence="1">
    <location>
        <begin position="20"/>
        <end position="39"/>
    </location>
</feature>
<comment type="caution">
    <text evidence="2">The sequence shown here is derived from an EMBL/GenBank/DDBJ whole genome shotgun (WGS) entry which is preliminary data.</text>
</comment>
<accession>A0A5E8HAW5</accession>
<keyword evidence="1" id="KW-0472">Membrane</keyword>
<keyword evidence="1" id="KW-0812">Transmembrane</keyword>
<evidence type="ECO:0000313" key="2">
    <source>
        <dbReference type="EMBL" id="EOQ88359.1"/>
    </source>
</evidence>
<reference evidence="2 3" key="1">
    <citation type="submission" date="2013-04" db="EMBL/GenBank/DDBJ databases">
        <authorList>
            <person name="Harkins D.M."/>
            <person name="Durkin A.S."/>
            <person name="Brinkac L.M."/>
            <person name="Haft D.H."/>
            <person name="Selengut J.D."/>
            <person name="Sanka R."/>
            <person name="DePew J."/>
            <person name="Purushe J."/>
            <person name="Hartskeerl R.A."/>
            <person name="Ahmed A."/>
            <person name="van der Linden H."/>
            <person name="Goris M.G.A."/>
            <person name="Vinetz J.M."/>
            <person name="Sutton G.G."/>
            <person name="Nierman W.C."/>
            <person name="Fouts D.E."/>
        </authorList>
    </citation>
    <scope>NUCLEOTIDE SEQUENCE [LARGE SCALE GENOMIC DNA]</scope>
    <source>
        <strain evidence="2 3">Sao Paulo</strain>
    </source>
</reference>
<dbReference type="AlphaFoldDB" id="A0A5E8HAW5"/>
<feature type="transmembrane region" description="Helical" evidence="1">
    <location>
        <begin position="51"/>
        <end position="70"/>
    </location>
</feature>
<evidence type="ECO:0000256" key="1">
    <source>
        <dbReference type="SAM" id="Phobius"/>
    </source>
</evidence>
<evidence type="ECO:0000313" key="3">
    <source>
        <dbReference type="Proteomes" id="UP000013996"/>
    </source>
</evidence>
<dbReference type="OrthoDB" id="320645at2"/>